<sequence length="283" mass="31445">MQFSNIGIIGAGTMGIGMCIDLAFHGMSSVLVDISDDTLESAKAEITKIVRFAPLLDKTLPKMDSDNVLNKIKFTTNIEDVAECEFIVENVTENWGIKETVYKQLSKICNAEACFAVNTSCISITKVGSVTERPDKVIGIHFMNPVYLKKSVEVIKGFHTSEETINTTQCFLKQLNKEAIIVNDLPGFVSNRISHLFMNEAAFVVQDGVAKPSQVDEIFKKCFNHKMGPLETADLIGLDTVVNSLDILYESYQDPKFRCCPLLRKMVDAKLLGKKSGKGFYTY</sequence>
<evidence type="ECO:0000259" key="7">
    <source>
        <dbReference type="Pfam" id="PF02737"/>
    </source>
</evidence>
<dbReference type="InterPro" id="IPR008927">
    <property type="entry name" value="6-PGluconate_DH-like_C_sf"/>
</dbReference>
<feature type="domain" description="3-hydroxyacyl-CoA dehydrogenase C-terminal" evidence="6">
    <location>
        <begin position="187"/>
        <end position="283"/>
    </location>
</feature>
<dbReference type="STRING" id="1330534.L323_03335"/>
<comment type="pathway">
    <text evidence="1">Lipid metabolism; butanoate metabolism.</text>
</comment>
<organism evidence="8 9">
    <name type="scientific">Ruminiclostridium papyrosolvens C7</name>
    <dbReference type="NCBI Taxonomy" id="1330534"/>
    <lineage>
        <taxon>Bacteria</taxon>
        <taxon>Bacillati</taxon>
        <taxon>Bacillota</taxon>
        <taxon>Clostridia</taxon>
        <taxon>Eubacteriales</taxon>
        <taxon>Oscillospiraceae</taxon>
        <taxon>Ruminiclostridium</taxon>
    </lineage>
</organism>
<accession>U4R5A7</accession>
<comment type="similarity">
    <text evidence="2">Belongs to the 3-hydroxyacyl-CoA dehydrogenase family.</text>
</comment>
<feature type="binding site" evidence="5">
    <location>
        <position position="120"/>
    </location>
    <ligand>
        <name>NAD(+)</name>
        <dbReference type="ChEBI" id="CHEBI:57540"/>
    </ligand>
</feature>
<dbReference type="SUPFAM" id="SSF51735">
    <property type="entry name" value="NAD(P)-binding Rossmann-fold domains"/>
    <property type="match status" value="1"/>
</dbReference>
<dbReference type="Gene3D" id="3.40.50.720">
    <property type="entry name" value="NAD(P)-binding Rossmann-like Domain"/>
    <property type="match status" value="1"/>
</dbReference>
<comment type="caution">
    <text evidence="8">The sequence shown here is derived from an EMBL/GenBank/DDBJ whole genome shotgun (WGS) entry which is preliminary data.</text>
</comment>
<dbReference type="InterPro" id="IPR022694">
    <property type="entry name" value="3-OHacyl-CoA_DH"/>
</dbReference>
<name>U4R5A7_9FIRM</name>
<evidence type="ECO:0000313" key="8">
    <source>
        <dbReference type="EMBL" id="EPR13612.1"/>
    </source>
</evidence>
<feature type="binding site" evidence="5">
    <location>
        <begin position="10"/>
        <end position="15"/>
    </location>
    <ligand>
        <name>NAD(+)</name>
        <dbReference type="ChEBI" id="CHEBI:57540"/>
    </ligand>
</feature>
<dbReference type="GO" id="GO:0016616">
    <property type="term" value="F:oxidoreductase activity, acting on the CH-OH group of donors, NAD or NADP as acceptor"/>
    <property type="evidence" value="ECO:0007669"/>
    <property type="project" value="InterPro"/>
</dbReference>
<evidence type="ECO:0000259" key="6">
    <source>
        <dbReference type="Pfam" id="PF00725"/>
    </source>
</evidence>
<protein>
    <submittedName>
        <fullName evidence="8">3-hydroxybutyryl-CoA dehydrogenase</fullName>
    </submittedName>
</protein>
<dbReference type="PIRSF" id="PIRSF000105">
    <property type="entry name" value="HCDH"/>
    <property type="match status" value="1"/>
</dbReference>
<feature type="domain" description="3-hydroxyacyl-CoA dehydrogenase NAD binding" evidence="7">
    <location>
        <begin position="5"/>
        <end position="184"/>
    </location>
</feature>
<evidence type="ECO:0000256" key="3">
    <source>
        <dbReference type="ARBA" id="ARBA00023002"/>
    </source>
</evidence>
<dbReference type="EMBL" id="ATAY01000017">
    <property type="protein sequence ID" value="EPR13612.1"/>
    <property type="molecule type" value="Genomic_DNA"/>
</dbReference>
<dbReference type="Pfam" id="PF00725">
    <property type="entry name" value="3HCDH"/>
    <property type="match status" value="1"/>
</dbReference>
<evidence type="ECO:0000256" key="4">
    <source>
        <dbReference type="PIRSR" id="PIRSR000105-1"/>
    </source>
</evidence>
<dbReference type="Gene3D" id="1.10.1040.10">
    <property type="entry name" value="N-(1-d-carboxylethyl)-l-norvaline Dehydrogenase, domain 2"/>
    <property type="match status" value="1"/>
</dbReference>
<evidence type="ECO:0000256" key="2">
    <source>
        <dbReference type="ARBA" id="ARBA00009463"/>
    </source>
</evidence>
<reference evidence="8 9" key="1">
    <citation type="journal article" date="2013" name="Genome Announc.">
        <title>Draft Genome Sequence of the Cellulolytic Bacterium Clostridium papyrosolvens C7 (ATCC 700395).</title>
        <authorList>
            <person name="Zepeda V."/>
            <person name="Dassa B."/>
            <person name="Borovok I."/>
            <person name="Lamed R."/>
            <person name="Bayer E.A."/>
            <person name="Cate J.H."/>
        </authorList>
    </citation>
    <scope>NUCLEOTIDE SEQUENCE [LARGE SCALE GENOMIC DNA]</scope>
    <source>
        <strain evidence="8 9">C7</strain>
    </source>
</reference>
<feature type="binding site" evidence="5">
    <location>
        <position position="93"/>
    </location>
    <ligand>
        <name>NAD(+)</name>
        <dbReference type="ChEBI" id="CHEBI:57540"/>
    </ligand>
</feature>
<feature type="binding site" evidence="5">
    <location>
        <position position="144"/>
    </location>
    <ligand>
        <name>NAD(+)</name>
        <dbReference type="ChEBI" id="CHEBI:57540"/>
    </ligand>
</feature>
<keyword evidence="5" id="KW-0520">NAD</keyword>
<gene>
    <name evidence="8" type="ORF">L323_03335</name>
</gene>
<dbReference type="PANTHER" id="PTHR48075">
    <property type="entry name" value="3-HYDROXYACYL-COA DEHYDROGENASE FAMILY PROTEIN"/>
    <property type="match status" value="1"/>
</dbReference>
<dbReference type="GO" id="GO:0006631">
    <property type="term" value="P:fatty acid metabolic process"/>
    <property type="evidence" value="ECO:0007669"/>
    <property type="project" value="InterPro"/>
</dbReference>
<dbReference type="InterPro" id="IPR006176">
    <property type="entry name" value="3-OHacyl-CoA_DH_NAD-bd"/>
</dbReference>
<dbReference type="AlphaFoldDB" id="U4R5A7"/>
<dbReference type="PANTHER" id="PTHR48075:SF5">
    <property type="entry name" value="3-HYDROXYBUTYRYL-COA DEHYDROGENASE"/>
    <property type="match status" value="1"/>
</dbReference>
<evidence type="ECO:0000256" key="5">
    <source>
        <dbReference type="PIRSR" id="PIRSR000105-2"/>
    </source>
</evidence>
<dbReference type="InterPro" id="IPR036291">
    <property type="entry name" value="NAD(P)-bd_dom_sf"/>
</dbReference>
<keyword evidence="3" id="KW-0560">Oxidoreductase</keyword>
<evidence type="ECO:0000313" key="9">
    <source>
        <dbReference type="Proteomes" id="UP000016860"/>
    </source>
</evidence>
<feature type="site" description="Important for catalytic activity" evidence="4">
    <location>
        <position position="141"/>
    </location>
</feature>
<feature type="binding site" evidence="5">
    <location>
        <position position="33"/>
    </location>
    <ligand>
        <name>NAD(+)</name>
        <dbReference type="ChEBI" id="CHEBI:57540"/>
    </ligand>
</feature>
<feature type="binding site" evidence="5">
    <location>
        <position position="98"/>
    </location>
    <ligand>
        <name>NAD(+)</name>
        <dbReference type="ChEBI" id="CHEBI:57540"/>
    </ligand>
</feature>
<dbReference type="SUPFAM" id="SSF48179">
    <property type="entry name" value="6-phosphogluconate dehydrogenase C-terminal domain-like"/>
    <property type="match status" value="1"/>
</dbReference>
<dbReference type="Pfam" id="PF02737">
    <property type="entry name" value="3HCDH_N"/>
    <property type="match status" value="1"/>
</dbReference>
<dbReference type="GO" id="GO:0070403">
    <property type="term" value="F:NAD+ binding"/>
    <property type="evidence" value="ECO:0007669"/>
    <property type="project" value="InterPro"/>
</dbReference>
<proteinExistence type="inferred from homology"/>
<evidence type="ECO:0000256" key="1">
    <source>
        <dbReference type="ARBA" id="ARBA00005086"/>
    </source>
</evidence>
<feature type="binding site" evidence="5">
    <location>
        <position position="275"/>
    </location>
    <ligand>
        <name>NAD(+)</name>
        <dbReference type="ChEBI" id="CHEBI:57540"/>
    </ligand>
</feature>
<dbReference type="RefSeq" id="WP_020814286.1">
    <property type="nucleotide sequence ID" value="NZ_ATAY01000017.1"/>
</dbReference>
<dbReference type="OrthoDB" id="9815331at2"/>
<dbReference type="InterPro" id="IPR006108">
    <property type="entry name" value="3HC_DH_C"/>
</dbReference>
<dbReference type="Proteomes" id="UP000016860">
    <property type="component" value="Unassembled WGS sequence"/>
</dbReference>
<dbReference type="InterPro" id="IPR013328">
    <property type="entry name" value="6PGD_dom2"/>
</dbReference>
<dbReference type="PATRIC" id="fig|1330534.3.peg.665"/>